<reference evidence="1" key="1">
    <citation type="submission" date="2019-12" db="EMBL/GenBank/DDBJ databases">
        <authorList>
            <person name="zhang j."/>
            <person name="sun C.M."/>
        </authorList>
    </citation>
    <scope>NUCLEOTIDE SEQUENCE</scope>
    <source>
        <strain evidence="1">NS-1</strain>
    </source>
</reference>
<dbReference type="RefSeq" id="WP_230868247.1">
    <property type="nucleotide sequence ID" value="NZ_CP046640.1"/>
</dbReference>
<protein>
    <submittedName>
        <fullName evidence="1">Uncharacterized protein</fullName>
    </submittedName>
</protein>
<gene>
    <name evidence="1" type="ORF">GM661_00380</name>
</gene>
<name>A0A8A7K5T6_9FIRM</name>
<accession>A0A8A7K5T6</accession>
<evidence type="ECO:0000313" key="2">
    <source>
        <dbReference type="Proteomes" id="UP000665020"/>
    </source>
</evidence>
<dbReference type="AlphaFoldDB" id="A0A8A7K5T6"/>
<dbReference type="KEGG" id="ifn:GM661_00380"/>
<dbReference type="Proteomes" id="UP000665020">
    <property type="component" value="Chromosome"/>
</dbReference>
<sequence>MFDKLKKIFRQDSIKEQVEKLKKAIDKKYSTSTQIDIYMFGDEEKAKLIAEGFSRDFGVAITSISSKSVDWYEIGLEEQRIKVTVFH</sequence>
<proteinExistence type="predicted"/>
<dbReference type="EMBL" id="CP046640">
    <property type="protein sequence ID" value="QTL96530.1"/>
    <property type="molecule type" value="Genomic_DNA"/>
</dbReference>
<evidence type="ECO:0000313" key="1">
    <source>
        <dbReference type="EMBL" id="QTL96530.1"/>
    </source>
</evidence>
<keyword evidence="2" id="KW-1185">Reference proteome</keyword>
<organism evidence="1 2">
    <name type="scientific">Iocasia fonsfrigidae</name>
    <dbReference type="NCBI Taxonomy" id="2682810"/>
    <lineage>
        <taxon>Bacteria</taxon>
        <taxon>Bacillati</taxon>
        <taxon>Bacillota</taxon>
        <taxon>Clostridia</taxon>
        <taxon>Halanaerobiales</taxon>
        <taxon>Halanaerobiaceae</taxon>
        <taxon>Iocasia</taxon>
    </lineage>
</organism>